<dbReference type="Pfam" id="PF00294">
    <property type="entry name" value="PfkB"/>
    <property type="match status" value="1"/>
</dbReference>
<dbReference type="RefSeq" id="WP_183986674.1">
    <property type="nucleotide sequence ID" value="NZ_JACHHG010000005.1"/>
</dbReference>
<protein>
    <submittedName>
        <fullName evidence="4">Fructoselysine 6-kinase</fullName>
        <ecNumber evidence="4">2.7.1.-</ecNumber>
    </submittedName>
</protein>
<gene>
    <name evidence="4" type="ORF">HNR42_001787</name>
</gene>
<organism evidence="4 5">
    <name type="scientific">Deinobacterium chartae</name>
    <dbReference type="NCBI Taxonomy" id="521158"/>
    <lineage>
        <taxon>Bacteria</taxon>
        <taxon>Thermotogati</taxon>
        <taxon>Deinococcota</taxon>
        <taxon>Deinococci</taxon>
        <taxon>Deinococcales</taxon>
        <taxon>Deinococcaceae</taxon>
        <taxon>Deinobacterium</taxon>
    </lineage>
</organism>
<name>A0A841I2U0_9DEIO</name>
<dbReference type="PANTHER" id="PTHR10584:SF166">
    <property type="entry name" value="RIBOKINASE"/>
    <property type="match status" value="1"/>
</dbReference>
<sequence>MNLIGIGDDYYQDRDEYFPGGNALNVAVLARRYGGGRAGYIGIVGNDHAAAHVLESLRLEGVETTRVRQAVGPNGMAVVSLDAGGDRIFVRSNKGGVQSGLKLHLGPQDLEYLRGFDLIHTSVYSHLEAELPQLHALGRLSFDFSTRRDPGYLAQVCPHLDFAFFSGSGLGDLEVAGLIDEVHRLGCPTVGVTRGGEGAIFSHRGELYRQGVKPTRVVDTLGAGDSFIAGFLVAFGGGRPLPEALDYAADCAAKTCEYYGAFGYPHPHREAQEAAPGAR</sequence>
<evidence type="ECO:0000256" key="2">
    <source>
        <dbReference type="ARBA" id="ARBA00022777"/>
    </source>
</evidence>
<dbReference type="EMBL" id="JACHHG010000005">
    <property type="protein sequence ID" value="MBB6098362.1"/>
    <property type="molecule type" value="Genomic_DNA"/>
</dbReference>
<evidence type="ECO:0000256" key="1">
    <source>
        <dbReference type="ARBA" id="ARBA00022679"/>
    </source>
</evidence>
<dbReference type="GO" id="GO:0016301">
    <property type="term" value="F:kinase activity"/>
    <property type="evidence" value="ECO:0007669"/>
    <property type="project" value="UniProtKB-KW"/>
</dbReference>
<evidence type="ECO:0000259" key="3">
    <source>
        <dbReference type="Pfam" id="PF00294"/>
    </source>
</evidence>
<dbReference type="SUPFAM" id="SSF53613">
    <property type="entry name" value="Ribokinase-like"/>
    <property type="match status" value="1"/>
</dbReference>
<dbReference type="EC" id="2.7.1.-" evidence="4"/>
<reference evidence="4 5" key="1">
    <citation type="submission" date="2020-08" db="EMBL/GenBank/DDBJ databases">
        <title>Genomic Encyclopedia of Type Strains, Phase IV (KMG-IV): sequencing the most valuable type-strain genomes for metagenomic binning, comparative biology and taxonomic classification.</title>
        <authorList>
            <person name="Goeker M."/>
        </authorList>
    </citation>
    <scope>NUCLEOTIDE SEQUENCE [LARGE SCALE GENOMIC DNA]</scope>
    <source>
        <strain evidence="4 5">DSM 21458</strain>
    </source>
</reference>
<keyword evidence="1 4" id="KW-0808">Transferase</keyword>
<dbReference type="Gene3D" id="3.40.1190.20">
    <property type="match status" value="1"/>
</dbReference>
<feature type="domain" description="Carbohydrate kinase PfkB" evidence="3">
    <location>
        <begin position="12"/>
        <end position="261"/>
    </location>
</feature>
<keyword evidence="5" id="KW-1185">Reference proteome</keyword>
<keyword evidence="2 4" id="KW-0418">Kinase</keyword>
<comment type="caution">
    <text evidence="4">The sequence shown here is derived from an EMBL/GenBank/DDBJ whole genome shotgun (WGS) entry which is preliminary data.</text>
</comment>
<dbReference type="InterPro" id="IPR029056">
    <property type="entry name" value="Ribokinase-like"/>
</dbReference>
<evidence type="ECO:0000313" key="5">
    <source>
        <dbReference type="Proteomes" id="UP000569951"/>
    </source>
</evidence>
<dbReference type="Proteomes" id="UP000569951">
    <property type="component" value="Unassembled WGS sequence"/>
</dbReference>
<dbReference type="InterPro" id="IPR002173">
    <property type="entry name" value="Carboh/pur_kinase_PfkB_CS"/>
</dbReference>
<dbReference type="InterPro" id="IPR011611">
    <property type="entry name" value="PfkB_dom"/>
</dbReference>
<dbReference type="AlphaFoldDB" id="A0A841I2U0"/>
<evidence type="ECO:0000313" key="4">
    <source>
        <dbReference type="EMBL" id="MBB6098362.1"/>
    </source>
</evidence>
<dbReference type="PROSITE" id="PS00584">
    <property type="entry name" value="PFKB_KINASES_2"/>
    <property type="match status" value="1"/>
</dbReference>
<accession>A0A841I2U0</accession>
<dbReference type="PANTHER" id="PTHR10584">
    <property type="entry name" value="SUGAR KINASE"/>
    <property type="match status" value="1"/>
</dbReference>
<proteinExistence type="predicted"/>